<name>A0AAD2G737_9STRA</name>
<protein>
    <submittedName>
        <fullName evidence="3">Uncharacterized protein</fullName>
    </submittedName>
</protein>
<sequence length="567" mass="63774">MAIRISMEEEGDGSKNKNNTCSKRIVLIFISLVVSIGGGYLTIGGKQEPPSPKPVLKLNANYPVSKDVRVEAKPKVIAKAPTKAPSSAPPSAKPHQEEPPMPPKPFLELNADNPISKDVSRLWQNEMMGAVCISIPRNADCSHPLLIGRLSGPSLSILEWTNEATSDDSTTFCGKYRGVIQGAMYFVEILTAYCEDFSVGALSGDSSSTSPRHTDEWLSFNWTEVCMQNTLTNRLTQENCAILISSPTLSAELENALNGTQSEESQAPGYWTRNEEQNLIPLYTRFQPLDCQGNNKRLPRCMKPMSTARFDGYDFAWTSRTLQEWKAKDIPNSLQGNNTDLLRRCNCQPDKKDCWDGMCRVKCVNCMQENTMPTSPMENGKKVCVVGASHSYHLMYSIENLQMSHLFHWIMMQYPLELEEGFFEEQYKMLGCNIFVLGFGQWPASHQTKPPYSFERYLAEMTRIAQLAEDSFGPFQVYLRSMHHMPIGDRASTCPPIDWRSPAVGNGYNYLLEQAILAVNKSSPSPKVHFLDTLFITHPMWDVAYDLYHLPRKVSDLEAIYIASVVL</sequence>
<evidence type="ECO:0000313" key="4">
    <source>
        <dbReference type="Proteomes" id="UP001295423"/>
    </source>
</evidence>
<dbReference type="AlphaFoldDB" id="A0AAD2G737"/>
<dbReference type="EMBL" id="CAKOGP040002202">
    <property type="protein sequence ID" value="CAJ1965349.1"/>
    <property type="molecule type" value="Genomic_DNA"/>
</dbReference>
<keyword evidence="2" id="KW-0812">Transmembrane</keyword>
<keyword evidence="2" id="KW-0472">Membrane</keyword>
<feature type="transmembrane region" description="Helical" evidence="2">
    <location>
        <begin position="25"/>
        <end position="43"/>
    </location>
</feature>
<feature type="region of interest" description="Disordered" evidence="1">
    <location>
        <begin position="77"/>
        <end position="106"/>
    </location>
</feature>
<dbReference type="Proteomes" id="UP001295423">
    <property type="component" value="Unassembled WGS sequence"/>
</dbReference>
<keyword evidence="2" id="KW-1133">Transmembrane helix</keyword>
<evidence type="ECO:0000313" key="3">
    <source>
        <dbReference type="EMBL" id="CAJ1965349.1"/>
    </source>
</evidence>
<reference evidence="3" key="1">
    <citation type="submission" date="2023-08" db="EMBL/GenBank/DDBJ databases">
        <authorList>
            <person name="Audoor S."/>
            <person name="Bilcke G."/>
        </authorList>
    </citation>
    <scope>NUCLEOTIDE SEQUENCE</scope>
</reference>
<gene>
    <name evidence="3" type="ORF">CYCCA115_LOCUS21072</name>
</gene>
<evidence type="ECO:0000256" key="2">
    <source>
        <dbReference type="SAM" id="Phobius"/>
    </source>
</evidence>
<accession>A0AAD2G737</accession>
<comment type="caution">
    <text evidence="3">The sequence shown here is derived from an EMBL/GenBank/DDBJ whole genome shotgun (WGS) entry which is preliminary data.</text>
</comment>
<organism evidence="3 4">
    <name type="scientific">Cylindrotheca closterium</name>
    <dbReference type="NCBI Taxonomy" id="2856"/>
    <lineage>
        <taxon>Eukaryota</taxon>
        <taxon>Sar</taxon>
        <taxon>Stramenopiles</taxon>
        <taxon>Ochrophyta</taxon>
        <taxon>Bacillariophyta</taxon>
        <taxon>Bacillariophyceae</taxon>
        <taxon>Bacillariophycidae</taxon>
        <taxon>Bacillariales</taxon>
        <taxon>Bacillariaceae</taxon>
        <taxon>Cylindrotheca</taxon>
    </lineage>
</organism>
<keyword evidence="4" id="KW-1185">Reference proteome</keyword>
<evidence type="ECO:0000256" key="1">
    <source>
        <dbReference type="SAM" id="MobiDB-lite"/>
    </source>
</evidence>
<proteinExistence type="predicted"/>